<dbReference type="eggNOG" id="ENOG502S2X3">
    <property type="taxonomic scope" value="Eukaryota"/>
</dbReference>
<dbReference type="STRING" id="135651.G0NBA0"/>
<feature type="compositionally biased region" description="Acidic residues" evidence="1">
    <location>
        <begin position="441"/>
        <end position="451"/>
    </location>
</feature>
<evidence type="ECO:0000256" key="2">
    <source>
        <dbReference type="SAM" id="SignalP"/>
    </source>
</evidence>
<feature type="compositionally biased region" description="Polar residues" evidence="1">
    <location>
        <begin position="415"/>
        <end position="424"/>
    </location>
</feature>
<dbReference type="InParanoid" id="G0NBA0"/>
<feature type="chain" id="PRO_5003404644" description="ISXO2-like transposase domain-containing protein" evidence="2">
    <location>
        <begin position="19"/>
        <end position="700"/>
    </location>
</feature>
<gene>
    <name evidence="4" type="ORF">CAEBREN_08012</name>
</gene>
<name>G0NBA0_CAEBE</name>
<dbReference type="HOGENOM" id="CLU_393912_0_0_1"/>
<feature type="compositionally biased region" description="Basic and acidic residues" evidence="1">
    <location>
        <begin position="521"/>
        <end position="535"/>
    </location>
</feature>
<dbReference type="OrthoDB" id="5809873at2759"/>
<accession>G0NBA0</accession>
<dbReference type="EMBL" id="GL379857">
    <property type="protein sequence ID" value="EGT56863.1"/>
    <property type="molecule type" value="Genomic_DNA"/>
</dbReference>
<dbReference type="PANTHER" id="PTHR47163:SF3">
    <property type="entry name" value="PROTEIN CBG18017"/>
    <property type="match status" value="1"/>
</dbReference>
<dbReference type="AlphaFoldDB" id="G0NBA0"/>
<evidence type="ECO:0000259" key="3">
    <source>
        <dbReference type="SMART" id="SM01126"/>
    </source>
</evidence>
<feature type="compositionally biased region" description="Polar residues" evidence="1">
    <location>
        <begin position="592"/>
        <end position="689"/>
    </location>
</feature>
<dbReference type="InterPro" id="IPR024445">
    <property type="entry name" value="Tnp_ISXO2-like"/>
</dbReference>
<feature type="compositionally biased region" description="Acidic residues" evidence="1">
    <location>
        <begin position="473"/>
        <end position="490"/>
    </location>
</feature>
<evidence type="ECO:0000313" key="4">
    <source>
        <dbReference type="EMBL" id="EGT56863.1"/>
    </source>
</evidence>
<proteinExistence type="predicted"/>
<organism evidence="5">
    <name type="scientific">Caenorhabditis brenneri</name>
    <name type="common">Nematode worm</name>
    <dbReference type="NCBI Taxonomy" id="135651"/>
    <lineage>
        <taxon>Eukaryota</taxon>
        <taxon>Metazoa</taxon>
        <taxon>Ecdysozoa</taxon>
        <taxon>Nematoda</taxon>
        <taxon>Chromadorea</taxon>
        <taxon>Rhabditida</taxon>
        <taxon>Rhabditina</taxon>
        <taxon>Rhabditomorpha</taxon>
        <taxon>Rhabditoidea</taxon>
        <taxon>Rhabditidae</taxon>
        <taxon>Peloderinae</taxon>
        <taxon>Caenorhabditis</taxon>
    </lineage>
</organism>
<feature type="region of interest" description="Disordered" evidence="1">
    <location>
        <begin position="353"/>
        <end position="372"/>
    </location>
</feature>
<dbReference type="OMA" id="FRFLAKD"/>
<dbReference type="PANTHER" id="PTHR47163">
    <property type="entry name" value="DDE_TNP_IS1595 DOMAIN-CONTAINING PROTEIN"/>
    <property type="match status" value="1"/>
</dbReference>
<keyword evidence="5" id="KW-1185">Reference proteome</keyword>
<reference evidence="5" key="1">
    <citation type="submission" date="2011-07" db="EMBL/GenBank/DDBJ databases">
        <authorList>
            <consortium name="Caenorhabditis brenneri Sequencing and Analysis Consortium"/>
            <person name="Wilson R.K."/>
        </authorList>
    </citation>
    <scope>NUCLEOTIDE SEQUENCE [LARGE SCALE GENOMIC DNA]</scope>
    <source>
        <strain evidence="5">PB2801</strain>
    </source>
</reference>
<evidence type="ECO:0000256" key="1">
    <source>
        <dbReference type="SAM" id="MobiDB-lite"/>
    </source>
</evidence>
<dbReference type="Proteomes" id="UP000008068">
    <property type="component" value="Unassembled WGS sequence"/>
</dbReference>
<dbReference type="Pfam" id="PF12762">
    <property type="entry name" value="DDE_Tnp_IS1595"/>
    <property type="match status" value="1"/>
</dbReference>
<feature type="region of interest" description="Disordered" evidence="1">
    <location>
        <begin position="408"/>
        <end position="700"/>
    </location>
</feature>
<protein>
    <recommendedName>
        <fullName evidence="3">ISXO2-like transposase domain-containing protein</fullName>
    </recommendedName>
</protein>
<evidence type="ECO:0000313" key="5">
    <source>
        <dbReference type="Proteomes" id="UP000008068"/>
    </source>
</evidence>
<feature type="compositionally biased region" description="Polar residues" evidence="1">
    <location>
        <begin position="556"/>
        <end position="585"/>
    </location>
</feature>
<feature type="signal peptide" evidence="2">
    <location>
        <begin position="1"/>
        <end position="18"/>
    </location>
</feature>
<dbReference type="SMART" id="SM01126">
    <property type="entry name" value="DDE_Tnp_IS1595"/>
    <property type="match status" value="1"/>
</dbReference>
<feature type="compositionally biased region" description="Basic residues" evidence="1">
    <location>
        <begin position="691"/>
        <end position="700"/>
    </location>
</feature>
<dbReference type="InterPro" id="IPR053164">
    <property type="entry name" value="IS1016-like_transposase"/>
</dbReference>
<feature type="domain" description="ISXO2-like transposase" evidence="3">
    <location>
        <begin position="166"/>
        <end position="328"/>
    </location>
</feature>
<keyword evidence="2" id="KW-0732">Signal</keyword>
<sequence>MKKPGILLSLLLVRIASGFNTTFEDPNPGDHEHERHKRVPAKVYSIIDPDSEEPIENLLHLQNIHSSKLNDFIGTWVRTDRTPESVMKTFRFLAKDGSFFEGSHVSPEAFLYILAKWVEDPTAQVIEVAQSFNVNKQYVSEMHMTFRAITEHWFWRKVRTNPAGMKLGGPGVIVEIDESLFHKAKFSKGRMLMSPQTWVFGAVERGTNRVSLTIVFSYDVYMLQVAMFRVPDRSANTLLSLIVKTIAPGSIIVSDGWSSYGGIENLRQQYQRRWVNHKRYFVHPKDRSVHTQSIESTWGALKRKLKSRFGDRNYLLDGHLFNYVFRRAHDRKKLFQLMLVEMAHIARENNAHPENNVVELPDEATDDPDDQPIENVADQIRAAEEYEDNYEPENNNDEALGDVMDQDEISEDNSEASAADQTRASGEFEDDYESDNNNFETLEDAMDQDVDDQTRASGEFQDDYESDNNNVETLEDAMDQDVDDEFDPDGEANVADSDESRGHYLDSPSSEPPPKKKRREKFLEVIRKKNHDDKSAFIPTTTKNKLKKLSSTRKTIGSTNRKAPASTSRKTVASTSPKNPASTSRKIIASANRKTPASTSRKTIGSTNRKASASTSRKTIGSTNRKASASTSRKTIGSTNRKASASTSRKTIGSTNRKASASTSRKTIGSTNRKASASTSRKTIGSTNRKAPAHRTRSGK</sequence>
<feature type="compositionally biased region" description="Acidic residues" evidence="1">
    <location>
        <begin position="360"/>
        <end position="372"/>
    </location>
</feature>